<sequence>MPDASDASADASAAYPRPCARPGLPGDDAREIESRRAVRAKARGESLAASDVPVLRRDDADADADGDGGGAFVVVRKPAGVYVDDVLAALERDASASASASPSPSPRRLHLAHRLDRDTSGCLVVATSTRACAALTRAFADGKVRKEYLAHCSSAAASSSSEPREPDPSPSPSLDGARPLTLRTGHGRSRNGLWRVYPLSDVGRALPRDPGRKTTLVKIAETSLVVVATAAARGGGGGGERSRCAYVRATPTTGRTHQIRLHCAHAGAAIVGDVKYGGPRVVEEEEEEEEKEKETQEDDALIDTRFDGFRLHAAKIAFPHPTREGQTVEVECPPPGWWREAGESVRIQ</sequence>
<dbReference type="eggNOG" id="KOG1919">
    <property type="taxonomic scope" value="Eukaryota"/>
</dbReference>
<dbReference type="GO" id="GO:0003723">
    <property type="term" value="F:RNA binding"/>
    <property type="evidence" value="ECO:0007669"/>
    <property type="project" value="InterPro"/>
</dbReference>
<dbReference type="EMBL" id="GG663738">
    <property type="protein sequence ID" value="EEH57904.1"/>
    <property type="molecule type" value="Genomic_DNA"/>
</dbReference>
<dbReference type="InterPro" id="IPR050188">
    <property type="entry name" value="RluA_PseudoU_synthase"/>
</dbReference>
<dbReference type="GO" id="GO:0000455">
    <property type="term" value="P:enzyme-directed rRNA pseudouridine synthesis"/>
    <property type="evidence" value="ECO:0007669"/>
    <property type="project" value="TreeGrafter"/>
</dbReference>
<reference evidence="4 5" key="1">
    <citation type="journal article" date="2009" name="Science">
        <title>Green evolution and dynamic adaptations revealed by genomes of the marine picoeukaryotes Micromonas.</title>
        <authorList>
            <person name="Worden A.Z."/>
            <person name="Lee J.H."/>
            <person name="Mock T."/>
            <person name="Rouze P."/>
            <person name="Simmons M.P."/>
            <person name="Aerts A.L."/>
            <person name="Allen A.E."/>
            <person name="Cuvelier M.L."/>
            <person name="Derelle E."/>
            <person name="Everett M.V."/>
            <person name="Foulon E."/>
            <person name="Grimwood J."/>
            <person name="Gundlach H."/>
            <person name="Henrissat B."/>
            <person name="Napoli C."/>
            <person name="McDonald S.M."/>
            <person name="Parker M.S."/>
            <person name="Rombauts S."/>
            <person name="Salamov A."/>
            <person name="Von Dassow P."/>
            <person name="Badger J.H."/>
            <person name="Coutinho P.M."/>
            <person name="Demir E."/>
            <person name="Dubchak I."/>
            <person name="Gentemann C."/>
            <person name="Eikrem W."/>
            <person name="Gready J.E."/>
            <person name="John U."/>
            <person name="Lanier W."/>
            <person name="Lindquist E.A."/>
            <person name="Lucas S."/>
            <person name="Mayer K.F."/>
            <person name="Moreau H."/>
            <person name="Not F."/>
            <person name="Otillar R."/>
            <person name="Panaud O."/>
            <person name="Pangilinan J."/>
            <person name="Paulsen I."/>
            <person name="Piegu B."/>
            <person name="Poliakov A."/>
            <person name="Robbens S."/>
            <person name="Schmutz J."/>
            <person name="Toulza E."/>
            <person name="Wyss T."/>
            <person name="Zelensky A."/>
            <person name="Zhou K."/>
            <person name="Armbrust E.V."/>
            <person name="Bhattacharya D."/>
            <person name="Goodenough U.W."/>
            <person name="Van de Peer Y."/>
            <person name="Grigoriev I.V."/>
        </authorList>
    </citation>
    <scope>NUCLEOTIDE SEQUENCE [LARGE SCALE GENOMIC DNA]</scope>
    <source>
        <strain evidence="4 5">CCMP1545</strain>
    </source>
</reference>
<dbReference type="RefSeq" id="XP_003057953.1">
    <property type="nucleotide sequence ID" value="XM_003057907.1"/>
</dbReference>
<comment type="catalytic activity">
    <reaction evidence="1">
        <text>a uridine in RNA = a pseudouridine in RNA</text>
        <dbReference type="Rhea" id="RHEA:48348"/>
        <dbReference type="Rhea" id="RHEA-COMP:12068"/>
        <dbReference type="Rhea" id="RHEA-COMP:12069"/>
        <dbReference type="ChEBI" id="CHEBI:65314"/>
        <dbReference type="ChEBI" id="CHEBI:65315"/>
    </reaction>
</comment>
<dbReference type="PANTHER" id="PTHR21600">
    <property type="entry name" value="MITOCHONDRIAL RNA PSEUDOURIDINE SYNTHASE"/>
    <property type="match status" value="1"/>
</dbReference>
<feature type="compositionally biased region" description="Basic and acidic residues" evidence="2">
    <location>
        <begin position="27"/>
        <end position="36"/>
    </location>
</feature>
<feature type="region of interest" description="Disordered" evidence="2">
    <location>
        <begin position="1"/>
        <end position="69"/>
    </location>
</feature>
<accession>C1MPG5</accession>
<dbReference type="Pfam" id="PF00849">
    <property type="entry name" value="PseudoU_synth_2"/>
    <property type="match status" value="1"/>
</dbReference>
<dbReference type="InterPro" id="IPR020103">
    <property type="entry name" value="PsdUridine_synth_cat_dom_sf"/>
</dbReference>
<evidence type="ECO:0000313" key="4">
    <source>
        <dbReference type="EMBL" id="EEH57904.1"/>
    </source>
</evidence>
<dbReference type="PROSITE" id="PS01129">
    <property type="entry name" value="PSI_RLU"/>
    <property type="match status" value="1"/>
</dbReference>
<dbReference type="SUPFAM" id="SSF55120">
    <property type="entry name" value="Pseudouridine synthase"/>
    <property type="match status" value="1"/>
</dbReference>
<evidence type="ECO:0000256" key="2">
    <source>
        <dbReference type="SAM" id="MobiDB-lite"/>
    </source>
</evidence>
<proteinExistence type="predicted"/>
<keyword evidence="5" id="KW-1185">Reference proteome</keyword>
<dbReference type="AlphaFoldDB" id="C1MPG5"/>
<dbReference type="PANTHER" id="PTHR21600:SF47">
    <property type="entry name" value="RNA PSEUDOURIDINE SYNTHASE 1"/>
    <property type="match status" value="1"/>
</dbReference>
<feature type="domain" description="Pseudouridine synthase RsuA/RluA-like" evidence="3">
    <location>
        <begin position="72"/>
        <end position="265"/>
    </location>
</feature>
<dbReference type="Proteomes" id="UP000001876">
    <property type="component" value="Unassembled WGS sequence"/>
</dbReference>
<evidence type="ECO:0000259" key="3">
    <source>
        <dbReference type="Pfam" id="PF00849"/>
    </source>
</evidence>
<evidence type="ECO:0000313" key="5">
    <source>
        <dbReference type="Proteomes" id="UP000001876"/>
    </source>
</evidence>
<dbReference type="Gene3D" id="3.30.2350.10">
    <property type="entry name" value="Pseudouridine synthase"/>
    <property type="match status" value="1"/>
</dbReference>
<dbReference type="CDD" id="cd02869">
    <property type="entry name" value="PseudoU_synth_RluA_like"/>
    <property type="match status" value="1"/>
</dbReference>
<dbReference type="InterPro" id="IPR006145">
    <property type="entry name" value="PsdUridine_synth_RsuA/RluA"/>
</dbReference>
<protein>
    <submittedName>
        <fullName evidence="4">RNA pseudouridylate synthase</fullName>
    </submittedName>
</protein>
<feature type="compositionally biased region" description="Low complexity" evidence="2">
    <location>
        <begin position="1"/>
        <end position="14"/>
    </location>
</feature>
<gene>
    <name evidence="4" type="ORF">MICPUCDRAFT_70854</name>
</gene>
<name>C1MPG5_MICPC</name>
<dbReference type="OrthoDB" id="428658at2759"/>
<feature type="region of interest" description="Disordered" evidence="2">
    <location>
        <begin position="154"/>
        <end position="187"/>
    </location>
</feature>
<dbReference type="GO" id="GO:0009982">
    <property type="term" value="F:pseudouridine synthase activity"/>
    <property type="evidence" value="ECO:0007669"/>
    <property type="project" value="InterPro"/>
</dbReference>
<organism evidence="5">
    <name type="scientific">Micromonas pusilla (strain CCMP1545)</name>
    <name type="common">Picoplanktonic green alga</name>
    <dbReference type="NCBI Taxonomy" id="564608"/>
    <lineage>
        <taxon>Eukaryota</taxon>
        <taxon>Viridiplantae</taxon>
        <taxon>Chlorophyta</taxon>
        <taxon>Mamiellophyceae</taxon>
        <taxon>Mamiellales</taxon>
        <taxon>Mamiellaceae</taxon>
        <taxon>Micromonas</taxon>
    </lineage>
</organism>
<evidence type="ECO:0000256" key="1">
    <source>
        <dbReference type="ARBA" id="ARBA00000073"/>
    </source>
</evidence>
<dbReference type="GeneID" id="9683053"/>
<dbReference type="InterPro" id="IPR006224">
    <property type="entry name" value="PsdUridine_synth_RluA-like_CS"/>
</dbReference>
<dbReference type="KEGG" id="mpp:MICPUCDRAFT_70854"/>
<dbReference type="OMA" id="WRVYAMA"/>